<dbReference type="EMBL" id="JAJUBC010000004">
    <property type="protein sequence ID" value="MDD1792533.1"/>
    <property type="molecule type" value="Genomic_DNA"/>
</dbReference>
<sequence length="461" mass="49276">MPLPFPLNEPRARLSGCLPFPCGDQTIANLKKQYDTIVGVGASITAGVFSQTFQFDTPFRGANFTSSSVPGTTLQFMIDNVNSFTSLASGRTLFIVHAGGNDCSTFLSASGTADDPDGVVLSWDDMSDQHKSVTESRYRELISALKQHGDVALSSLTLRDYKGQVLTSPDPDAIGSGSWNDGVVIPLCEELTPEFFDKTRGRPVFDYYQMVKNNPEMLSVDNVHMGDVTYPADPVNGYPAGPSSHAMRIYMIEKLGSIGAITSSPLPDGFSDRIILNVGAGNSLMGRPPFQAHAVTQEIVGRNTYTGISLFSLKSPNTPVSSVDIEIPGAGYGRNNLNSNSLPWNEGVIERNILCNSLGAELIKLTFHGLKGKSGVIRFTGLHSIGATPDASRSAKVTLTDSEGFKVATYENVAPLTSDDVSFFADVDFNAGSLETVVAVIEPNDGASYAYLGGVQIDTIK</sequence>
<dbReference type="RefSeq" id="WP_274163432.1">
    <property type="nucleotide sequence ID" value="NZ_JAJUBC010000004.1"/>
</dbReference>
<protein>
    <recommendedName>
        <fullName evidence="3">SGNH hydrolase-type esterase domain-containing protein</fullName>
    </recommendedName>
</protein>
<comment type="caution">
    <text evidence="1">The sequence shown here is derived from an EMBL/GenBank/DDBJ whole genome shotgun (WGS) entry which is preliminary data.</text>
</comment>
<evidence type="ECO:0000313" key="2">
    <source>
        <dbReference type="Proteomes" id="UP001149400"/>
    </source>
</evidence>
<dbReference type="Proteomes" id="UP001149400">
    <property type="component" value="Unassembled WGS sequence"/>
</dbReference>
<dbReference type="SUPFAM" id="SSF52266">
    <property type="entry name" value="SGNH hydrolase"/>
    <property type="match status" value="1"/>
</dbReference>
<proteinExistence type="predicted"/>
<accession>A0ABT5QWY5</accession>
<organism evidence="1 2">
    <name type="scientific">Enterovibrio gelatinilyticus</name>
    <dbReference type="NCBI Taxonomy" id="2899819"/>
    <lineage>
        <taxon>Bacteria</taxon>
        <taxon>Pseudomonadati</taxon>
        <taxon>Pseudomonadota</taxon>
        <taxon>Gammaproteobacteria</taxon>
        <taxon>Vibrionales</taxon>
        <taxon>Vibrionaceae</taxon>
        <taxon>Enterovibrio</taxon>
    </lineage>
</organism>
<dbReference type="Gene3D" id="3.40.50.1110">
    <property type="entry name" value="SGNH hydrolase"/>
    <property type="match status" value="1"/>
</dbReference>
<evidence type="ECO:0008006" key="3">
    <source>
        <dbReference type="Google" id="ProtNLM"/>
    </source>
</evidence>
<keyword evidence="2" id="KW-1185">Reference proteome</keyword>
<gene>
    <name evidence="1" type="ORF">LRP50_05245</name>
</gene>
<evidence type="ECO:0000313" key="1">
    <source>
        <dbReference type="EMBL" id="MDD1792533.1"/>
    </source>
</evidence>
<name>A0ABT5QWY5_9GAMM</name>
<reference evidence="1" key="1">
    <citation type="submission" date="2021-12" db="EMBL/GenBank/DDBJ databases">
        <title>Enterovibrio ZSDZ35 sp. nov. and Enterovibrio ZSDZ42 sp. nov., isolated from coastal seawater in Qingdao.</title>
        <authorList>
            <person name="Zhang P."/>
        </authorList>
    </citation>
    <scope>NUCLEOTIDE SEQUENCE</scope>
    <source>
        <strain evidence="1">ZSDZ42</strain>
    </source>
</reference>
<dbReference type="InterPro" id="IPR036514">
    <property type="entry name" value="SGNH_hydro_sf"/>
</dbReference>